<dbReference type="AlphaFoldDB" id="A0A4R8LQ10"/>
<evidence type="ECO:0000313" key="1">
    <source>
        <dbReference type="EMBL" id="TDY49498.1"/>
    </source>
</evidence>
<proteinExistence type="predicted"/>
<protein>
    <recommendedName>
        <fullName evidence="3">Alpha/beta hydrolase family protein</fullName>
    </recommendedName>
</protein>
<sequence>MNDIHAIQRNAIELSHGKTEVWEAGAGEPIVLLHGFQFWEGR</sequence>
<evidence type="ECO:0008006" key="3">
    <source>
        <dbReference type="Google" id="ProtNLM"/>
    </source>
</evidence>
<gene>
    <name evidence="1" type="ORF">C7445_1048</name>
</gene>
<name>A0A4R8LQ10_9BACL</name>
<dbReference type="Proteomes" id="UP000294581">
    <property type="component" value="Unassembled WGS sequence"/>
</dbReference>
<dbReference type="EMBL" id="SORF01000004">
    <property type="protein sequence ID" value="TDY49498.1"/>
    <property type="molecule type" value="Genomic_DNA"/>
</dbReference>
<comment type="caution">
    <text evidence="1">The sequence shown here is derived from an EMBL/GenBank/DDBJ whole genome shotgun (WGS) entry which is preliminary data.</text>
</comment>
<reference evidence="1 2" key="1">
    <citation type="submission" date="2019-03" db="EMBL/GenBank/DDBJ databases">
        <title>Genomic Encyclopedia of Type Strains, Phase IV (KMG-IV): sequencing the most valuable type-strain genomes for metagenomic binning, comparative biology and taxonomic classification.</title>
        <authorList>
            <person name="Goeker M."/>
        </authorList>
    </citation>
    <scope>NUCLEOTIDE SEQUENCE [LARGE SCALE GENOMIC DNA]</scope>
    <source>
        <strain evidence="1 2">DSM 17974</strain>
    </source>
</reference>
<keyword evidence="2" id="KW-1185">Reference proteome</keyword>
<evidence type="ECO:0000313" key="2">
    <source>
        <dbReference type="Proteomes" id="UP000294581"/>
    </source>
</evidence>
<organism evidence="1 2">
    <name type="scientific">Alicyclobacillus sacchari</name>
    <dbReference type="NCBI Taxonomy" id="392010"/>
    <lineage>
        <taxon>Bacteria</taxon>
        <taxon>Bacillati</taxon>
        <taxon>Bacillota</taxon>
        <taxon>Bacilli</taxon>
        <taxon>Bacillales</taxon>
        <taxon>Alicyclobacillaceae</taxon>
        <taxon>Alicyclobacillus</taxon>
    </lineage>
</organism>
<accession>A0A4R8LQ10</accession>